<dbReference type="PROSITE" id="PS51186">
    <property type="entry name" value="GNAT"/>
    <property type="match status" value="1"/>
</dbReference>
<dbReference type="EMBL" id="JACXAA010000001">
    <property type="protein sequence ID" value="MBD2752175.1"/>
    <property type="molecule type" value="Genomic_DNA"/>
</dbReference>
<proteinExistence type="predicted"/>
<keyword evidence="5" id="KW-1185">Reference proteome</keyword>
<dbReference type="Gene3D" id="3.40.630.30">
    <property type="match status" value="1"/>
</dbReference>
<dbReference type="AlphaFoldDB" id="A0A927AYN3"/>
<evidence type="ECO:0000256" key="1">
    <source>
        <dbReference type="ARBA" id="ARBA00022679"/>
    </source>
</evidence>
<dbReference type="InterPro" id="IPR016181">
    <property type="entry name" value="Acyl_CoA_acyltransferase"/>
</dbReference>
<dbReference type="InterPro" id="IPR050680">
    <property type="entry name" value="YpeA/RimI_acetyltransf"/>
</dbReference>
<evidence type="ECO:0000313" key="5">
    <source>
        <dbReference type="Proteomes" id="UP000653797"/>
    </source>
</evidence>
<comment type="caution">
    <text evidence="4">The sequence shown here is derived from an EMBL/GenBank/DDBJ whole genome shotgun (WGS) entry which is preliminary data.</text>
</comment>
<dbReference type="PANTHER" id="PTHR43420:SF12">
    <property type="entry name" value="N-ACETYLTRANSFERASE DOMAIN-CONTAINING PROTEIN"/>
    <property type="match status" value="1"/>
</dbReference>
<dbReference type="InterPro" id="IPR000182">
    <property type="entry name" value="GNAT_dom"/>
</dbReference>
<gene>
    <name evidence="4" type="ORF">IC230_04675</name>
</gene>
<organism evidence="4 5">
    <name type="scientific">Spirosoma validum</name>
    <dbReference type="NCBI Taxonomy" id="2771355"/>
    <lineage>
        <taxon>Bacteria</taxon>
        <taxon>Pseudomonadati</taxon>
        <taxon>Bacteroidota</taxon>
        <taxon>Cytophagia</taxon>
        <taxon>Cytophagales</taxon>
        <taxon>Cytophagaceae</taxon>
        <taxon>Spirosoma</taxon>
    </lineage>
</organism>
<dbReference type="RefSeq" id="WP_191037786.1">
    <property type="nucleotide sequence ID" value="NZ_JACXAA010000001.1"/>
</dbReference>
<dbReference type="Pfam" id="PF00583">
    <property type="entry name" value="Acetyltransf_1"/>
    <property type="match status" value="1"/>
</dbReference>
<dbReference type="CDD" id="cd04301">
    <property type="entry name" value="NAT_SF"/>
    <property type="match status" value="1"/>
</dbReference>
<protein>
    <submittedName>
        <fullName evidence="4">GNAT family N-acetyltransferase</fullName>
    </submittedName>
</protein>
<name>A0A927AYN3_9BACT</name>
<feature type="domain" description="N-acetyltransferase" evidence="3">
    <location>
        <begin position="4"/>
        <end position="155"/>
    </location>
</feature>
<evidence type="ECO:0000259" key="3">
    <source>
        <dbReference type="PROSITE" id="PS51186"/>
    </source>
</evidence>
<dbReference type="GO" id="GO:0016747">
    <property type="term" value="F:acyltransferase activity, transferring groups other than amino-acyl groups"/>
    <property type="evidence" value="ECO:0007669"/>
    <property type="project" value="InterPro"/>
</dbReference>
<dbReference type="SUPFAM" id="SSF55729">
    <property type="entry name" value="Acyl-CoA N-acyltransferases (Nat)"/>
    <property type="match status" value="1"/>
</dbReference>
<keyword evidence="2" id="KW-0012">Acyltransferase</keyword>
<evidence type="ECO:0000256" key="2">
    <source>
        <dbReference type="ARBA" id="ARBA00023315"/>
    </source>
</evidence>
<evidence type="ECO:0000313" key="4">
    <source>
        <dbReference type="EMBL" id="MBD2752175.1"/>
    </source>
</evidence>
<accession>A0A927AYN3</accession>
<keyword evidence="1" id="KW-0808">Transferase</keyword>
<reference evidence="4" key="1">
    <citation type="submission" date="2020-09" db="EMBL/GenBank/DDBJ databases">
        <authorList>
            <person name="Kim M.K."/>
        </authorList>
    </citation>
    <scope>NUCLEOTIDE SEQUENCE</scope>
    <source>
        <strain evidence="4">BT704</strain>
    </source>
</reference>
<dbReference type="PANTHER" id="PTHR43420">
    <property type="entry name" value="ACETYLTRANSFERASE"/>
    <property type="match status" value="1"/>
</dbReference>
<dbReference type="Proteomes" id="UP000653797">
    <property type="component" value="Unassembled WGS sequence"/>
</dbReference>
<sequence length="155" mass="18059">MVELKFGSATLDDFHKLILLVNDFDQSLSIEKKQPSDLKKDQARNRKYLRKYLVDSDSNYVLCKKEDQIIGYSFLSIEKSPKSVASINELFVIPSERGNKIGLALLEESLKWLKARNCQQVKLTVNRYNIPATRLYERLGFQLKREHYVDMSLNL</sequence>